<accession>A0A0A0JGN0</accession>
<reference evidence="3 4" key="1">
    <citation type="submission" date="2013-08" db="EMBL/GenBank/DDBJ databases">
        <title>The genome sequence of Knoellia subterranea.</title>
        <authorList>
            <person name="Zhu W."/>
            <person name="Wang G."/>
        </authorList>
    </citation>
    <scope>NUCLEOTIDE SEQUENCE [LARGE SCALE GENOMIC DNA]</scope>
    <source>
        <strain evidence="3 4">KCTC 19937</strain>
    </source>
</reference>
<evidence type="ECO:0008006" key="5">
    <source>
        <dbReference type="Google" id="ProtNLM"/>
    </source>
</evidence>
<dbReference type="EMBL" id="AVPK01000010">
    <property type="protein sequence ID" value="KGN36535.1"/>
    <property type="molecule type" value="Genomic_DNA"/>
</dbReference>
<keyword evidence="4" id="KW-1185">Reference proteome</keyword>
<evidence type="ECO:0000256" key="2">
    <source>
        <dbReference type="SAM" id="SignalP"/>
    </source>
</evidence>
<dbReference type="STRING" id="1385521.N803_04400"/>
<feature type="chain" id="PRO_5001964311" description="Secreted protein" evidence="2">
    <location>
        <begin position="31"/>
        <end position="135"/>
    </location>
</feature>
<name>A0A0A0JGN0_9MICO</name>
<dbReference type="RefSeq" id="WP_035906703.1">
    <property type="nucleotide sequence ID" value="NZ_AVPK01000010.1"/>
</dbReference>
<dbReference type="AlphaFoldDB" id="A0A0A0JGN0"/>
<gene>
    <name evidence="3" type="ORF">N803_04400</name>
</gene>
<evidence type="ECO:0000256" key="1">
    <source>
        <dbReference type="SAM" id="MobiDB-lite"/>
    </source>
</evidence>
<dbReference type="Proteomes" id="UP000030011">
    <property type="component" value="Unassembled WGS sequence"/>
</dbReference>
<protein>
    <recommendedName>
        <fullName evidence="5">Secreted protein</fullName>
    </recommendedName>
</protein>
<evidence type="ECO:0000313" key="3">
    <source>
        <dbReference type="EMBL" id="KGN36535.1"/>
    </source>
</evidence>
<sequence>MSHTTSIRRFAATAGAAGILALSMAAPASARPDPGNGSQSEWSCQVNCYAGPDGPGMTTSLPPVDDSAIEFLQLGAGVLAGVAIAERVLPSSPVATTTWRTPHEGSPLSHTWGPVREDRTPRSCANDPECRPPAL</sequence>
<keyword evidence="2" id="KW-0732">Signal</keyword>
<proteinExistence type="predicted"/>
<comment type="caution">
    <text evidence="3">The sequence shown here is derived from an EMBL/GenBank/DDBJ whole genome shotgun (WGS) entry which is preliminary data.</text>
</comment>
<evidence type="ECO:0000313" key="4">
    <source>
        <dbReference type="Proteomes" id="UP000030011"/>
    </source>
</evidence>
<organism evidence="3 4">
    <name type="scientific">Knoellia subterranea KCTC 19937</name>
    <dbReference type="NCBI Taxonomy" id="1385521"/>
    <lineage>
        <taxon>Bacteria</taxon>
        <taxon>Bacillati</taxon>
        <taxon>Actinomycetota</taxon>
        <taxon>Actinomycetes</taxon>
        <taxon>Micrococcales</taxon>
        <taxon>Intrasporangiaceae</taxon>
        <taxon>Knoellia</taxon>
    </lineage>
</organism>
<feature type="region of interest" description="Disordered" evidence="1">
    <location>
        <begin position="91"/>
        <end position="135"/>
    </location>
</feature>
<dbReference type="OrthoDB" id="4872212at2"/>
<feature type="signal peptide" evidence="2">
    <location>
        <begin position="1"/>
        <end position="30"/>
    </location>
</feature>